<keyword evidence="2" id="KW-1133">Transmembrane helix</keyword>
<feature type="region of interest" description="Disordered" evidence="1">
    <location>
        <begin position="69"/>
        <end position="99"/>
    </location>
</feature>
<dbReference type="RefSeq" id="WP_345141453.1">
    <property type="nucleotide sequence ID" value="NZ_BAABAT010000059.1"/>
</dbReference>
<protein>
    <recommendedName>
        <fullName evidence="5">DUF3558 domain-containing protein</fullName>
    </recommendedName>
</protein>
<evidence type="ECO:0000256" key="1">
    <source>
        <dbReference type="SAM" id="MobiDB-lite"/>
    </source>
</evidence>
<organism evidence="3 4">
    <name type="scientific">Dactylosporangium darangshiense</name>
    <dbReference type="NCBI Taxonomy" id="579108"/>
    <lineage>
        <taxon>Bacteria</taxon>
        <taxon>Bacillati</taxon>
        <taxon>Actinomycetota</taxon>
        <taxon>Actinomycetes</taxon>
        <taxon>Micromonosporales</taxon>
        <taxon>Micromonosporaceae</taxon>
        <taxon>Dactylosporangium</taxon>
    </lineage>
</organism>
<accession>A0ABP8DSM3</accession>
<feature type="transmembrane region" description="Helical" evidence="2">
    <location>
        <begin position="15"/>
        <end position="37"/>
    </location>
</feature>
<evidence type="ECO:0000313" key="3">
    <source>
        <dbReference type="EMBL" id="GAA4263025.1"/>
    </source>
</evidence>
<dbReference type="EMBL" id="BAABAT010000059">
    <property type="protein sequence ID" value="GAA4263025.1"/>
    <property type="molecule type" value="Genomic_DNA"/>
</dbReference>
<dbReference type="Proteomes" id="UP001500620">
    <property type="component" value="Unassembled WGS sequence"/>
</dbReference>
<name>A0ABP8DSM3_9ACTN</name>
<evidence type="ECO:0000313" key="4">
    <source>
        <dbReference type="Proteomes" id="UP001500620"/>
    </source>
</evidence>
<keyword evidence="2" id="KW-0812">Transmembrane</keyword>
<feature type="compositionally biased region" description="Gly residues" evidence="1">
    <location>
        <begin position="89"/>
        <end position="99"/>
    </location>
</feature>
<sequence>MDGSTAPQRRLGKTAWWTVAGVAAVVVVLAVLAVATLGGGAPAGRNEAANASAPGSAAVTQAATATATAGASGPSAAGGSGSTVTTGPTGTGTAGTPGGGAPNGTLDLCAAVDFGPVAGLGAAATQPAAGDHTDKSDYTSYTCDRPFTGDGLQIAADVTALVGVDATGASRRFADARANAPAGAAGIAGVGSSAFGYQIGDGTVRTYQLWALDGRTQLGVRLKVTSAAAGSPGTDRLRDTAAAVARSAIARLHT</sequence>
<reference evidence="4" key="1">
    <citation type="journal article" date="2019" name="Int. J. Syst. Evol. Microbiol.">
        <title>The Global Catalogue of Microorganisms (GCM) 10K type strain sequencing project: providing services to taxonomists for standard genome sequencing and annotation.</title>
        <authorList>
            <consortium name="The Broad Institute Genomics Platform"/>
            <consortium name="The Broad Institute Genome Sequencing Center for Infectious Disease"/>
            <person name="Wu L."/>
            <person name="Ma J."/>
        </authorList>
    </citation>
    <scope>NUCLEOTIDE SEQUENCE [LARGE SCALE GENOMIC DNA]</scope>
    <source>
        <strain evidence="4">JCM 17441</strain>
    </source>
</reference>
<keyword evidence="2" id="KW-0472">Membrane</keyword>
<keyword evidence="4" id="KW-1185">Reference proteome</keyword>
<evidence type="ECO:0008006" key="5">
    <source>
        <dbReference type="Google" id="ProtNLM"/>
    </source>
</evidence>
<evidence type="ECO:0000256" key="2">
    <source>
        <dbReference type="SAM" id="Phobius"/>
    </source>
</evidence>
<proteinExistence type="predicted"/>
<gene>
    <name evidence="3" type="ORF">GCM10022255_103830</name>
</gene>
<comment type="caution">
    <text evidence="3">The sequence shown here is derived from an EMBL/GenBank/DDBJ whole genome shotgun (WGS) entry which is preliminary data.</text>
</comment>